<dbReference type="Proteomes" id="UP000237000">
    <property type="component" value="Unassembled WGS sequence"/>
</dbReference>
<organism evidence="1 2">
    <name type="scientific">Trema orientale</name>
    <name type="common">Charcoal tree</name>
    <name type="synonym">Celtis orientalis</name>
    <dbReference type="NCBI Taxonomy" id="63057"/>
    <lineage>
        <taxon>Eukaryota</taxon>
        <taxon>Viridiplantae</taxon>
        <taxon>Streptophyta</taxon>
        <taxon>Embryophyta</taxon>
        <taxon>Tracheophyta</taxon>
        <taxon>Spermatophyta</taxon>
        <taxon>Magnoliopsida</taxon>
        <taxon>eudicotyledons</taxon>
        <taxon>Gunneridae</taxon>
        <taxon>Pentapetalae</taxon>
        <taxon>rosids</taxon>
        <taxon>fabids</taxon>
        <taxon>Rosales</taxon>
        <taxon>Cannabaceae</taxon>
        <taxon>Trema</taxon>
    </lineage>
</organism>
<protein>
    <submittedName>
        <fullName evidence="1">Uncharacterized protein</fullName>
    </submittedName>
</protein>
<accession>A0A2P5BUZ9</accession>
<proteinExistence type="predicted"/>
<dbReference type="AlphaFoldDB" id="A0A2P5BUZ9"/>
<keyword evidence="2" id="KW-1185">Reference proteome</keyword>
<name>A0A2P5BUZ9_TREOI</name>
<reference evidence="2" key="1">
    <citation type="submission" date="2016-06" db="EMBL/GenBank/DDBJ databases">
        <title>Parallel loss of symbiosis genes in relatives of nitrogen-fixing non-legume Parasponia.</title>
        <authorList>
            <person name="Van Velzen R."/>
            <person name="Holmer R."/>
            <person name="Bu F."/>
            <person name="Rutten L."/>
            <person name="Van Zeijl A."/>
            <person name="Liu W."/>
            <person name="Santuari L."/>
            <person name="Cao Q."/>
            <person name="Sharma T."/>
            <person name="Shen D."/>
            <person name="Roswanjaya Y."/>
            <person name="Wardhani T."/>
            <person name="Kalhor M.S."/>
            <person name="Jansen J."/>
            <person name="Van den Hoogen J."/>
            <person name="Gungor B."/>
            <person name="Hartog M."/>
            <person name="Hontelez J."/>
            <person name="Verver J."/>
            <person name="Yang W.-C."/>
            <person name="Schijlen E."/>
            <person name="Repin R."/>
            <person name="Schilthuizen M."/>
            <person name="Schranz E."/>
            <person name="Heidstra R."/>
            <person name="Miyata K."/>
            <person name="Fedorova E."/>
            <person name="Kohlen W."/>
            <person name="Bisseling T."/>
            <person name="Smit S."/>
            <person name="Geurts R."/>
        </authorList>
    </citation>
    <scope>NUCLEOTIDE SEQUENCE [LARGE SCALE GENOMIC DNA]</scope>
    <source>
        <strain evidence="2">cv. RG33-2</strain>
    </source>
</reference>
<dbReference type="InParanoid" id="A0A2P5BUZ9"/>
<dbReference type="EMBL" id="JXTC01000455">
    <property type="protein sequence ID" value="PON52611.1"/>
    <property type="molecule type" value="Genomic_DNA"/>
</dbReference>
<sequence length="82" mass="9241">MLSINNESLDLTLDLESLPFLSRRLYLFSLAGDGDDVMLGGTFFRQEFPVTREMRSDSSSILYGNLFGKLEIGRESFPGNSR</sequence>
<evidence type="ECO:0000313" key="2">
    <source>
        <dbReference type="Proteomes" id="UP000237000"/>
    </source>
</evidence>
<evidence type="ECO:0000313" key="1">
    <source>
        <dbReference type="EMBL" id="PON52611.1"/>
    </source>
</evidence>
<comment type="caution">
    <text evidence="1">The sequence shown here is derived from an EMBL/GenBank/DDBJ whole genome shotgun (WGS) entry which is preliminary data.</text>
</comment>
<gene>
    <name evidence="1" type="ORF">TorRG33x02_307860</name>
</gene>